<evidence type="ECO:0000256" key="1">
    <source>
        <dbReference type="SAM" id="Phobius"/>
    </source>
</evidence>
<evidence type="ECO:0000313" key="3">
    <source>
        <dbReference type="Proteomes" id="UP000293345"/>
    </source>
</evidence>
<dbReference type="EMBL" id="SDPW01000001">
    <property type="protein sequence ID" value="RXZ55130.1"/>
    <property type="molecule type" value="Genomic_DNA"/>
</dbReference>
<feature type="transmembrane region" description="Helical" evidence="1">
    <location>
        <begin position="6"/>
        <end position="25"/>
    </location>
</feature>
<comment type="caution">
    <text evidence="2">The sequence shown here is derived from an EMBL/GenBank/DDBJ whole genome shotgun (WGS) entry which is preliminary data.</text>
</comment>
<protein>
    <submittedName>
        <fullName evidence="2">FeoB-associated Cys-rich membrane protein</fullName>
    </submittedName>
</protein>
<name>A0A4Q2K410_9ACTN</name>
<sequence>MFGLEFTPSTVVVLAIVVAWAVWAVRRLWRNGMCDSHADSPRGCSGGCGGCAGCGAAARMAADMQKVVGTK</sequence>
<gene>
    <name evidence="2" type="ORF">ET524_06095</name>
</gene>
<dbReference type="Pfam" id="PF12669">
    <property type="entry name" value="FeoB_associated"/>
    <property type="match status" value="1"/>
</dbReference>
<keyword evidence="3" id="KW-1185">Reference proteome</keyword>
<organism evidence="2 3">
    <name type="scientific">Senegalimassilia faecalis</name>
    <dbReference type="NCBI Taxonomy" id="2509433"/>
    <lineage>
        <taxon>Bacteria</taxon>
        <taxon>Bacillati</taxon>
        <taxon>Actinomycetota</taxon>
        <taxon>Coriobacteriia</taxon>
        <taxon>Coriobacteriales</taxon>
        <taxon>Coriobacteriaceae</taxon>
        <taxon>Senegalimassilia</taxon>
    </lineage>
</organism>
<keyword evidence="1" id="KW-1133">Transmembrane helix</keyword>
<evidence type="ECO:0000313" key="2">
    <source>
        <dbReference type="EMBL" id="RXZ55130.1"/>
    </source>
</evidence>
<keyword evidence="1" id="KW-0812">Transmembrane</keyword>
<proteinExistence type="predicted"/>
<accession>A0A4Q2K410</accession>
<dbReference type="AlphaFoldDB" id="A0A4Q2K410"/>
<reference evidence="2 3" key="1">
    <citation type="submission" date="2019-01" db="EMBL/GenBank/DDBJ databases">
        <title>Senegalimassilia sp. nov. KGMB04484 isolated human feces.</title>
        <authorList>
            <person name="Han K.-I."/>
            <person name="Kim J.-S."/>
            <person name="Lee K.C."/>
            <person name="Suh M.K."/>
            <person name="Eom M.K."/>
            <person name="Lee J.H."/>
            <person name="Park S.-H."/>
            <person name="Kang S.W."/>
            <person name="Park J.-E."/>
            <person name="Oh B.S."/>
            <person name="Yu S.Y."/>
            <person name="Choi S.-H."/>
            <person name="Lee D.H."/>
            <person name="Yoon H."/>
            <person name="Kim B.-Y."/>
            <person name="Lee J.H."/>
            <person name="Lee J.-S."/>
        </authorList>
    </citation>
    <scope>NUCLEOTIDE SEQUENCE [LARGE SCALE GENOMIC DNA]</scope>
    <source>
        <strain evidence="2 3">KGMB04484</strain>
    </source>
</reference>
<dbReference type="Proteomes" id="UP000293345">
    <property type="component" value="Unassembled WGS sequence"/>
</dbReference>
<keyword evidence="1" id="KW-0472">Membrane</keyword>